<keyword evidence="2" id="KW-1185">Reference proteome</keyword>
<evidence type="ECO:0000313" key="2">
    <source>
        <dbReference type="Proteomes" id="UP001057738"/>
    </source>
</evidence>
<dbReference type="Proteomes" id="UP001057738">
    <property type="component" value="Chromosome"/>
</dbReference>
<gene>
    <name evidence="1" type="ORF">NRK68_15305</name>
</gene>
<dbReference type="GeneID" id="95574845"/>
<dbReference type="EMBL" id="CP102514">
    <property type="protein sequence ID" value="UUY48454.1"/>
    <property type="molecule type" value="Genomic_DNA"/>
</dbReference>
<proteinExistence type="predicted"/>
<sequence length="178" mass="19166">MYRTDDLGEAHRRARLLCARMRPLEPEMWLCAQATTVTEARVLGALMPTGMFEPSYDWAADTWYLGAALPGGDRELAAVLPLTVDSYAAPGPVEGALLRALGEGAATLLWYGAWPWVPEIPSHTADPTNQRVELDVNGEHPDGRHTVYVHFRSADEVGAAHLAAAIGGAVLGPVQIGR</sequence>
<dbReference type="RefSeq" id="WP_257856008.1">
    <property type="nucleotide sequence ID" value="NZ_CP102514.1"/>
</dbReference>
<reference evidence="1" key="1">
    <citation type="submission" date="2022-08" db="EMBL/GenBank/DDBJ databases">
        <authorList>
            <person name="Tian L."/>
        </authorList>
    </citation>
    <scope>NUCLEOTIDE SEQUENCE</scope>
    <source>
        <strain evidence="1">CM253</strain>
    </source>
</reference>
<organism evidence="1 2">
    <name type="scientific">Streptomyces yangpuensis</name>
    <dbReference type="NCBI Taxonomy" id="1648182"/>
    <lineage>
        <taxon>Bacteria</taxon>
        <taxon>Bacillati</taxon>
        <taxon>Actinomycetota</taxon>
        <taxon>Actinomycetes</taxon>
        <taxon>Kitasatosporales</taxon>
        <taxon>Streptomycetaceae</taxon>
        <taxon>Streptomyces</taxon>
    </lineage>
</organism>
<accession>A0ABY5PWP8</accession>
<protein>
    <submittedName>
        <fullName evidence="1">Uncharacterized protein</fullName>
    </submittedName>
</protein>
<evidence type="ECO:0000313" key="1">
    <source>
        <dbReference type="EMBL" id="UUY48454.1"/>
    </source>
</evidence>
<name>A0ABY5PWP8_9ACTN</name>